<evidence type="ECO:0000256" key="6">
    <source>
        <dbReference type="ARBA" id="ARBA00022989"/>
    </source>
</evidence>
<dbReference type="Pfam" id="PF04290">
    <property type="entry name" value="DctQ"/>
    <property type="match status" value="1"/>
</dbReference>
<dbReference type="PANTHER" id="PTHR35011">
    <property type="entry name" value="2,3-DIKETO-L-GULONATE TRAP TRANSPORTER SMALL PERMEASE PROTEIN YIAM"/>
    <property type="match status" value="1"/>
</dbReference>
<gene>
    <name evidence="11" type="ORF">V0U79_01615</name>
</gene>
<evidence type="ECO:0000256" key="8">
    <source>
        <dbReference type="ARBA" id="ARBA00038436"/>
    </source>
</evidence>
<comment type="subcellular location">
    <subcellularLocation>
        <location evidence="1 9">Cell inner membrane</location>
        <topology evidence="1 9">Multi-pass membrane protein</topology>
    </subcellularLocation>
</comment>
<keyword evidence="7 9" id="KW-0472">Membrane</keyword>
<feature type="transmembrane region" description="Helical" evidence="9">
    <location>
        <begin position="132"/>
        <end position="150"/>
    </location>
</feature>
<feature type="domain" description="Tripartite ATP-independent periplasmic transporters DctQ component" evidence="10">
    <location>
        <begin position="107"/>
        <end position="239"/>
    </location>
</feature>
<comment type="similarity">
    <text evidence="8 9">Belongs to the TRAP transporter small permease family.</text>
</comment>
<evidence type="ECO:0000256" key="5">
    <source>
        <dbReference type="ARBA" id="ARBA00022692"/>
    </source>
</evidence>
<keyword evidence="4 9" id="KW-0997">Cell inner membrane</keyword>
<dbReference type="PANTHER" id="PTHR35011:SF4">
    <property type="entry name" value="SLL1102 PROTEIN"/>
    <property type="match status" value="1"/>
</dbReference>
<proteinExistence type="inferred from homology"/>
<evidence type="ECO:0000256" key="7">
    <source>
        <dbReference type="ARBA" id="ARBA00023136"/>
    </source>
</evidence>
<comment type="subunit">
    <text evidence="9">The complex comprises the extracytoplasmic solute receptor protein and the two transmembrane proteins.</text>
</comment>
<evidence type="ECO:0000313" key="12">
    <source>
        <dbReference type="Proteomes" id="UP001354971"/>
    </source>
</evidence>
<dbReference type="RefSeq" id="WP_330197709.1">
    <property type="nucleotide sequence ID" value="NZ_JAZDRP010000001.1"/>
</dbReference>
<dbReference type="EMBL" id="JAZDRP010000001">
    <property type="protein sequence ID" value="MEE2525046.1"/>
    <property type="molecule type" value="Genomic_DNA"/>
</dbReference>
<dbReference type="Proteomes" id="UP001354971">
    <property type="component" value="Unassembled WGS sequence"/>
</dbReference>
<evidence type="ECO:0000256" key="1">
    <source>
        <dbReference type="ARBA" id="ARBA00004429"/>
    </source>
</evidence>
<comment type="function">
    <text evidence="9">Part of the tripartite ATP-independent periplasmic (TRAP) transport system.</text>
</comment>
<protein>
    <recommendedName>
        <fullName evidence="9">TRAP transporter small permease protein</fullName>
    </recommendedName>
</protein>
<sequence>MRGGDALLLLIIAISLLLVIGDGTSGGAVSGWIETSLYDQARGFGAAIRWIGWGLLPFLALPLLAGLLGRFAGLPNPLENLFNRIIGLFDSVSTVVGDAARWLALALVVVTATVVIQRYVFGFASTKLQESIIYLHALLFLLASGSTLLADGHVRVDIIYSKLSERGKAWTDMIGTYLALFPMALLILWVSTPYINASWRILERSRESDGLPLVFMLKTAIPVFAVLMILQGLSMAMRAALVLSGKDAPPVHRTAGQEP</sequence>
<evidence type="ECO:0000256" key="4">
    <source>
        <dbReference type="ARBA" id="ARBA00022519"/>
    </source>
</evidence>
<comment type="caution">
    <text evidence="9">Lacks conserved residue(s) required for the propagation of feature annotation.</text>
</comment>
<dbReference type="InterPro" id="IPR055348">
    <property type="entry name" value="DctQ"/>
</dbReference>
<feature type="transmembrane region" description="Helical" evidence="9">
    <location>
        <begin position="102"/>
        <end position="120"/>
    </location>
</feature>
<dbReference type="InterPro" id="IPR007387">
    <property type="entry name" value="TRAP_DctQ"/>
</dbReference>
<organism evidence="11 12">
    <name type="scientific">Hyphobacterium lacteum</name>
    <dbReference type="NCBI Taxonomy" id="3116575"/>
    <lineage>
        <taxon>Bacteria</taxon>
        <taxon>Pseudomonadati</taxon>
        <taxon>Pseudomonadota</taxon>
        <taxon>Alphaproteobacteria</taxon>
        <taxon>Maricaulales</taxon>
        <taxon>Maricaulaceae</taxon>
        <taxon>Hyphobacterium</taxon>
    </lineage>
</organism>
<keyword evidence="2 9" id="KW-0813">Transport</keyword>
<accession>A0ABU7LN55</accession>
<keyword evidence="6 9" id="KW-1133">Transmembrane helix</keyword>
<evidence type="ECO:0000256" key="3">
    <source>
        <dbReference type="ARBA" id="ARBA00022475"/>
    </source>
</evidence>
<name>A0ABU7LN55_9PROT</name>
<reference evidence="11 12" key="1">
    <citation type="submission" date="2024-01" db="EMBL/GenBank/DDBJ databases">
        <title>Hyphobacterium bacterium isolated from marine sediment.</title>
        <authorList>
            <person name="Zhao S."/>
        </authorList>
    </citation>
    <scope>NUCLEOTIDE SEQUENCE [LARGE SCALE GENOMIC DNA]</scope>
    <source>
        <strain evidence="12">HN65</strain>
    </source>
</reference>
<keyword evidence="12" id="KW-1185">Reference proteome</keyword>
<evidence type="ECO:0000256" key="2">
    <source>
        <dbReference type="ARBA" id="ARBA00022448"/>
    </source>
</evidence>
<feature type="transmembrane region" description="Helical" evidence="9">
    <location>
        <begin position="170"/>
        <end position="190"/>
    </location>
</feature>
<comment type="caution">
    <text evidence="11">The sequence shown here is derived from an EMBL/GenBank/DDBJ whole genome shotgun (WGS) entry which is preliminary data.</text>
</comment>
<evidence type="ECO:0000256" key="9">
    <source>
        <dbReference type="RuleBase" id="RU369079"/>
    </source>
</evidence>
<evidence type="ECO:0000313" key="11">
    <source>
        <dbReference type="EMBL" id="MEE2525046.1"/>
    </source>
</evidence>
<feature type="transmembrane region" description="Helical" evidence="9">
    <location>
        <begin position="47"/>
        <end position="68"/>
    </location>
</feature>
<feature type="transmembrane region" description="Helical" evidence="9">
    <location>
        <begin position="210"/>
        <end position="230"/>
    </location>
</feature>
<evidence type="ECO:0000259" key="10">
    <source>
        <dbReference type="Pfam" id="PF04290"/>
    </source>
</evidence>
<keyword evidence="3" id="KW-1003">Cell membrane</keyword>
<keyword evidence="5 9" id="KW-0812">Transmembrane</keyword>